<dbReference type="SMART" id="SM00490">
    <property type="entry name" value="HELICc"/>
    <property type="match status" value="1"/>
</dbReference>
<dbReference type="Gene3D" id="3.40.50.300">
    <property type="entry name" value="P-loop containing nucleotide triphosphate hydrolases"/>
    <property type="match status" value="3"/>
</dbReference>
<keyword evidence="9" id="KW-1185">Reference proteome</keyword>
<dbReference type="PROSITE" id="PS51194">
    <property type="entry name" value="HELICASE_CTER"/>
    <property type="match status" value="1"/>
</dbReference>
<dbReference type="GO" id="GO:0016787">
    <property type="term" value="F:hydrolase activity"/>
    <property type="evidence" value="ECO:0007669"/>
    <property type="project" value="UniProtKB-KW"/>
</dbReference>
<accession>M2AG14</accession>
<dbReference type="InterPro" id="IPR027417">
    <property type="entry name" value="P-loop_NTPase"/>
</dbReference>
<evidence type="ECO:0000256" key="3">
    <source>
        <dbReference type="ARBA" id="ARBA00022840"/>
    </source>
</evidence>
<sequence>MFNELESIRNRLLAYIESAYHLSDPQLVQLRRELLEQPEVLCHTPFIESSARYASGMPYRELNIPAESEQLLSYLATKEGGEIVFPQPYQHQAQALEAVLGDELQHTIVTTGTGSGKTETFLLPIMGRLGREAARSPSSFETRAVRALLLYPMNALVNDQLSRLRRLFGAPTTRDWFKQHGGRPVKFGRYTSRTPFPGVIPDDTKRISQKLSGLKFFADLERRAADGKEDAIELLAAMRAMGKWPAKDVDNDPGLARWLGSGGAWKDANGNLRRAIENPDDTELLTRHEIQASAPDLLVTNYSMLEYMMLRPIERSIFQQTRDYFVANPTERFILVLDEAHLYRGAQGTEVAMLIRRLRHRLELSPDQFQVITTSASFENGEQAKKFAAGLTGTDAALFQWLDGEKEAKLPSADGDAQLAAALACVPLAELLSSDATKRFQAIVPLLGMTSRPLSSETYVVESEGNESAKARCKVTLCGLTEGGEFVKEVLQVSNGGSKQTEHEYLTVVDLECSDSKVTIGARRSNGHVECVAAADDGDPSSEKRLHFGLSRLLFEILVDLSATGRLINLTSRTTTPQDAETSTELGAQEIGRLASRLFPKSDKQQAQAATDVLVEAASMARSKPGDTPLLAARVHRFFRGIPGIWACSDPNCSALPETMRGRGVTGKLHVQPCRQCECGSRAFELLACRNCGTAMFQAYTQSARRPDYLWSEDVGEVDDAMDSVVPIHLCLDDPEEHETQDDDDARSREMILETITGRLFDNLGDSETARTVYVPAQAPAGNRKAGLFDKCPKCRDRFSGISNMATKGDEPFQHLVSAQLMSQPPTPGNETALQGRKLLVFSDGRQPASRLAGKLKSNSLRDAVRPLLIHGLRCVADRWFDGVTRDVSIEHVYLALLCGAQEQGVQLRPQLKDSEQRTFYQDQGLARDLCRSKTAKRKAFAEASAQIMERTPADVLISLYEVLFNPLSGVQSLALGCLTPLVSDYLQESLDQLPAPEHPDSINSDDDRRRGLLEFWLLRMARERAVRLPGTPGEWIGNKDSGIRLRVSLGRFEKLMKPRVGNTFYREQLAGGQKGGGPWTRFLQERLGTSDRVDGFLVDPKRIAIDLDFNDWVRCDVCTFAIPNHSFYLDVCPECGTTDSLKPLFRQNKTLDTVFMTRKGFYRKDVDDRTSDLRPFVAEEHTAAIGAIDAQDAFSRAEWHEMRFQDLDVLGPGNEPGGIVDVLSCTTTMEVGIDIGSLTAVSLRNVPPNRSNYQQRAGRAGRRGSSLSTVITYADQGTHDQRYFKRPAEMISGPVTDPVLNLENSEIVRRHGYAMILSMFQRERIRDDQQSAATSNIFSSLGRVEDFRTGDTDAFSFQGLQSWLTENESEIAEAIRSIVPREYLQCEESEDINEIPSRLLARLAEIGCDYKPPETEESQEERNESAFSWSDDDDDFGEDDPNATINADDASSGDADVSESPEAGRQTLNLLDRLFETATLPSYAFPTDVVSMTVFDRNRSTANRSVIKYAPQRGLDQALSSYAPGREVFIDGKRHYSFAIYSPMRGEREKAWEKRKLYFECDRCGFAKLEELGGSHYEREVLDCPSCNEPGGLGPAIYWIEPPGFAHPADMEEELAVDQPPDYTRPTQAKLNAPFREGDAIGQTTTFGERSFTLWTKKEELFLTNRGSEDLKNRGFIYCLRCGRVEPKGWHDQDRSYLNNRANHPKPYPNHRDRPTCTGFTQVVSLGTKFISDVALFRFQMGGDVLLSPGSTLAKLSLTTVAQALAICAADRLEIDRSNIGAEYRAAQTDRGRSGAEVDVYLYDTTPGGAGFVRAAVANSETLLRQAIELLDGCDCESSCYKCLRSYGNRFLHQDLDRELGSSLLKHVLGDQERPILNKEIERQLLSTIAVDLRDMDYEVEQHDGYLLIPSLGDRRIVLSHSLMDKLPATAAAEAAYASGRNNAAPIDHLRVKRALPSAIEMCVSSVGSRPSPEAALPGGLKRSDSGLALHHFDTIAGENGSFATTGLTIPDQDPANTLLLEIDGPQLEKAKFKVDGQDVPLASGTVIVFERLDEPADRQLHDGRLRLVQSSGSAFKATKTCVTLAMCKWAEFDGRISVRLQYQSASSRSTPQKVSPEALTIIGRPIGLVRRGIFCPIKMP</sequence>
<dbReference type="GO" id="GO:0043138">
    <property type="term" value="F:3'-5' DNA helicase activity"/>
    <property type="evidence" value="ECO:0007669"/>
    <property type="project" value="TreeGrafter"/>
</dbReference>
<dbReference type="EMBL" id="ANMO01000139">
    <property type="protein sequence ID" value="EMB16040.1"/>
    <property type="molecule type" value="Genomic_DNA"/>
</dbReference>
<organism evidence="8 9">
    <name type="scientific">Rhodopirellula europaea 6C</name>
    <dbReference type="NCBI Taxonomy" id="1263867"/>
    <lineage>
        <taxon>Bacteria</taxon>
        <taxon>Pseudomonadati</taxon>
        <taxon>Planctomycetota</taxon>
        <taxon>Planctomycetia</taxon>
        <taxon>Pirellulales</taxon>
        <taxon>Pirellulaceae</taxon>
        <taxon>Rhodopirellula</taxon>
    </lineage>
</organism>
<keyword evidence="8" id="KW-0347">Helicase</keyword>
<protein>
    <submittedName>
        <fullName evidence="8">DEAD/DEAH box helicase domain protein</fullName>
    </submittedName>
</protein>
<feature type="domain" description="Helicase ATP-binding" evidence="5">
    <location>
        <begin position="98"/>
        <end position="396"/>
    </location>
</feature>
<dbReference type="InterPro" id="IPR011545">
    <property type="entry name" value="DEAD/DEAH_box_helicase_dom"/>
</dbReference>
<keyword evidence="1" id="KW-0547">Nucleotide-binding</keyword>
<dbReference type="GO" id="GO:0003676">
    <property type="term" value="F:nucleic acid binding"/>
    <property type="evidence" value="ECO:0007669"/>
    <property type="project" value="InterPro"/>
</dbReference>
<evidence type="ECO:0000256" key="4">
    <source>
        <dbReference type="SAM" id="MobiDB-lite"/>
    </source>
</evidence>
<dbReference type="PANTHER" id="PTHR47957:SF3">
    <property type="entry name" value="ATP-DEPENDENT HELICASE HRQ1"/>
    <property type="match status" value="1"/>
</dbReference>
<evidence type="ECO:0000313" key="9">
    <source>
        <dbReference type="Proteomes" id="UP000011529"/>
    </source>
</evidence>
<feature type="domain" description="Helicase C-terminal" evidence="7">
    <location>
        <begin position="1137"/>
        <end position="1307"/>
    </location>
</feature>
<dbReference type="SMART" id="SM00487">
    <property type="entry name" value="DEXDc"/>
    <property type="match status" value="1"/>
</dbReference>
<dbReference type="PROSITE" id="PS51192">
    <property type="entry name" value="HELICASE_ATP_BIND_1"/>
    <property type="match status" value="1"/>
</dbReference>
<dbReference type="Pfam" id="PF00270">
    <property type="entry name" value="DEAD"/>
    <property type="match status" value="1"/>
</dbReference>
<evidence type="ECO:0000259" key="6">
    <source>
        <dbReference type="PROSITE" id="PS51193"/>
    </source>
</evidence>
<evidence type="ECO:0000256" key="1">
    <source>
        <dbReference type="ARBA" id="ARBA00022741"/>
    </source>
</evidence>
<reference evidence="8" key="2">
    <citation type="journal article" date="2013" name="Mar. Genomics">
        <title>Expression of sulfatases in Rhodopirellula baltica and the diversity of sulfatases in the genus Rhodopirellula.</title>
        <authorList>
            <person name="Wegner C.E."/>
            <person name="Richter-Heitmann T."/>
            <person name="Klindworth A."/>
            <person name="Klockow C."/>
            <person name="Richter M."/>
            <person name="Achstetter T."/>
            <person name="Glockner F.O."/>
            <person name="Harder J."/>
        </authorList>
    </citation>
    <scope>NUCLEOTIDE SEQUENCE [LARGE SCALE GENOMIC DNA]</scope>
    <source>
        <strain evidence="8">6C</strain>
    </source>
</reference>
<feature type="compositionally biased region" description="Acidic residues" evidence="4">
    <location>
        <begin position="1431"/>
        <end position="1442"/>
    </location>
</feature>
<dbReference type="Pfam" id="PF09369">
    <property type="entry name" value="MZB"/>
    <property type="match status" value="1"/>
</dbReference>
<dbReference type="Proteomes" id="UP000011529">
    <property type="component" value="Unassembled WGS sequence"/>
</dbReference>
<dbReference type="InterPro" id="IPR014013">
    <property type="entry name" value="Helic_SF1/SF2_ATP-bd_DinG/Rad3"/>
</dbReference>
<evidence type="ECO:0000313" key="8">
    <source>
        <dbReference type="EMBL" id="EMB16040.1"/>
    </source>
</evidence>
<dbReference type="InterPro" id="IPR018973">
    <property type="entry name" value="MZB"/>
</dbReference>
<name>M2AG14_9BACT</name>
<evidence type="ECO:0000259" key="7">
    <source>
        <dbReference type="PROSITE" id="PS51194"/>
    </source>
</evidence>
<dbReference type="InterPro" id="IPR014001">
    <property type="entry name" value="Helicase_ATP-bd"/>
</dbReference>
<dbReference type="PROSITE" id="PS51193">
    <property type="entry name" value="HELICASE_ATP_BIND_2"/>
    <property type="match status" value="1"/>
</dbReference>
<dbReference type="PATRIC" id="fig|1263867.3.peg.3452"/>
<keyword evidence="2" id="KW-0378">Hydrolase</keyword>
<proteinExistence type="predicted"/>
<dbReference type="InterPro" id="IPR001650">
    <property type="entry name" value="Helicase_C-like"/>
</dbReference>
<gene>
    <name evidence="8" type="ORF">RE6C_03232</name>
</gene>
<dbReference type="Pfam" id="PF00271">
    <property type="entry name" value="Helicase_C"/>
    <property type="match status" value="1"/>
</dbReference>
<dbReference type="GO" id="GO:0036297">
    <property type="term" value="P:interstrand cross-link repair"/>
    <property type="evidence" value="ECO:0007669"/>
    <property type="project" value="TreeGrafter"/>
</dbReference>
<feature type="compositionally biased region" description="Low complexity" evidence="4">
    <location>
        <begin position="1448"/>
        <end position="1461"/>
    </location>
</feature>
<dbReference type="SUPFAM" id="SSF52540">
    <property type="entry name" value="P-loop containing nucleoside triphosphate hydrolases"/>
    <property type="match status" value="2"/>
</dbReference>
<feature type="region of interest" description="Disordered" evidence="4">
    <location>
        <begin position="1412"/>
        <end position="1463"/>
    </location>
</feature>
<evidence type="ECO:0000256" key="2">
    <source>
        <dbReference type="ARBA" id="ARBA00022801"/>
    </source>
</evidence>
<feature type="domain" description="Helicase ATP-binding" evidence="6">
    <location>
        <begin position="74"/>
        <end position="388"/>
    </location>
</feature>
<dbReference type="GO" id="GO:0006289">
    <property type="term" value="P:nucleotide-excision repair"/>
    <property type="evidence" value="ECO:0007669"/>
    <property type="project" value="TreeGrafter"/>
</dbReference>
<dbReference type="PANTHER" id="PTHR47957">
    <property type="entry name" value="ATP-DEPENDENT HELICASE HRQ1"/>
    <property type="match status" value="1"/>
</dbReference>
<keyword evidence="3" id="KW-0067">ATP-binding</keyword>
<reference evidence="8" key="1">
    <citation type="submission" date="2012-11" db="EMBL/GenBank/DDBJ databases">
        <title>Permanent draft genomes of Rhodopirellula europaea strain SH398 and 6C.</title>
        <authorList>
            <person name="Richter M."/>
            <person name="Richter-Heitmann T."/>
            <person name="Frank C."/>
            <person name="Harder J."/>
            <person name="Glockner F.O."/>
        </authorList>
    </citation>
    <scope>NUCLEOTIDE SEQUENCE</scope>
    <source>
        <strain evidence="8">6C</strain>
    </source>
</reference>
<dbReference type="RefSeq" id="WP_008657891.1">
    <property type="nucleotide sequence ID" value="NZ_ANMO01000139.1"/>
</dbReference>
<comment type="caution">
    <text evidence="8">The sequence shown here is derived from an EMBL/GenBank/DDBJ whole genome shotgun (WGS) entry which is preliminary data.</text>
</comment>
<dbReference type="GO" id="GO:0005524">
    <property type="term" value="F:ATP binding"/>
    <property type="evidence" value="ECO:0007669"/>
    <property type="project" value="UniProtKB-KW"/>
</dbReference>
<evidence type="ECO:0000259" key="5">
    <source>
        <dbReference type="PROSITE" id="PS51192"/>
    </source>
</evidence>